<proteinExistence type="predicted"/>
<feature type="region of interest" description="Disordered" evidence="1">
    <location>
        <begin position="1"/>
        <end position="77"/>
    </location>
</feature>
<feature type="region of interest" description="Disordered" evidence="1">
    <location>
        <begin position="140"/>
        <end position="173"/>
    </location>
</feature>
<dbReference type="AlphaFoldDB" id="A0A0A9A9L6"/>
<organism evidence="2">
    <name type="scientific">Arundo donax</name>
    <name type="common">Giant reed</name>
    <name type="synonym">Donax arundinaceus</name>
    <dbReference type="NCBI Taxonomy" id="35708"/>
    <lineage>
        <taxon>Eukaryota</taxon>
        <taxon>Viridiplantae</taxon>
        <taxon>Streptophyta</taxon>
        <taxon>Embryophyta</taxon>
        <taxon>Tracheophyta</taxon>
        <taxon>Spermatophyta</taxon>
        <taxon>Magnoliopsida</taxon>
        <taxon>Liliopsida</taxon>
        <taxon>Poales</taxon>
        <taxon>Poaceae</taxon>
        <taxon>PACMAD clade</taxon>
        <taxon>Arundinoideae</taxon>
        <taxon>Arundineae</taxon>
        <taxon>Arundo</taxon>
    </lineage>
</organism>
<feature type="region of interest" description="Disordered" evidence="1">
    <location>
        <begin position="206"/>
        <end position="257"/>
    </location>
</feature>
<accession>A0A0A9A9L6</accession>
<sequence>MEDVLGGVDRVGHGGAHDARGREHVVGEDGVVEERGVLERDRPRDRVRVPLGPGDPLGGEADGEAVERFGDGLGGDEGGEGAALLGAREQLVLREDGVLEALDLELRVEERLGVGDGGARGPDQVLGLEVEAVSVVARGRGAGGGVRSGRGGGEGESAERGGEVAVEGGEDAEVARAVEVETAGGRGERGGGGGRVRGLLPDLLRPEAVPVHGSGSAAGCRGRRGGDEEENEDGDGTGAGPGVPSRVGHGFQSSHAS</sequence>
<reference evidence="2" key="1">
    <citation type="submission" date="2014-09" db="EMBL/GenBank/DDBJ databases">
        <authorList>
            <person name="Magalhaes I.L.F."/>
            <person name="Oliveira U."/>
            <person name="Santos F.R."/>
            <person name="Vidigal T.H.D.A."/>
            <person name="Brescovit A.D."/>
            <person name="Santos A.J."/>
        </authorList>
    </citation>
    <scope>NUCLEOTIDE SEQUENCE</scope>
    <source>
        <tissue evidence="2">Shoot tissue taken approximately 20 cm above the soil surface</tissue>
    </source>
</reference>
<feature type="compositionally biased region" description="Gly residues" evidence="1">
    <location>
        <begin position="140"/>
        <end position="155"/>
    </location>
</feature>
<evidence type="ECO:0000313" key="2">
    <source>
        <dbReference type="EMBL" id="JAD48384.1"/>
    </source>
</evidence>
<evidence type="ECO:0000256" key="1">
    <source>
        <dbReference type="SAM" id="MobiDB-lite"/>
    </source>
</evidence>
<name>A0A0A9A9L6_ARUDO</name>
<reference evidence="2" key="2">
    <citation type="journal article" date="2015" name="Data Brief">
        <title>Shoot transcriptome of the giant reed, Arundo donax.</title>
        <authorList>
            <person name="Barrero R.A."/>
            <person name="Guerrero F.D."/>
            <person name="Moolhuijzen P."/>
            <person name="Goolsby J.A."/>
            <person name="Tidwell J."/>
            <person name="Bellgard S.E."/>
            <person name="Bellgard M.I."/>
        </authorList>
    </citation>
    <scope>NUCLEOTIDE SEQUENCE</scope>
    <source>
        <tissue evidence="2">Shoot tissue taken approximately 20 cm above the soil surface</tissue>
    </source>
</reference>
<feature type="compositionally biased region" description="Basic and acidic residues" evidence="1">
    <location>
        <begin position="10"/>
        <end position="48"/>
    </location>
</feature>
<dbReference type="EMBL" id="GBRH01249511">
    <property type="protein sequence ID" value="JAD48384.1"/>
    <property type="molecule type" value="Transcribed_RNA"/>
</dbReference>
<protein>
    <submittedName>
        <fullName evidence="2">QUA1</fullName>
    </submittedName>
</protein>